<protein>
    <recommendedName>
        <fullName evidence="3">Zinc ribbon domain-containing protein</fullName>
    </recommendedName>
</protein>
<accession>A0ABV4R4W8</accession>
<proteinExistence type="predicted"/>
<name>A0ABV4R4W8_9ACTN</name>
<evidence type="ECO:0000313" key="2">
    <source>
        <dbReference type="Proteomes" id="UP001569904"/>
    </source>
</evidence>
<reference evidence="1 2" key="1">
    <citation type="submission" date="2023-11" db="EMBL/GenBank/DDBJ databases">
        <title>Actinomadura monticuli sp. nov., isolated from volcanic ash.</title>
        <authorList>
            <person name="Lee S.D."/>
            <person name="Yang H."/>
            <person name="Kim I.S."/>
        </authorList>
    </citation>
    <scope>NUCLEOTIDE SEQUENCE [LARGE SCALE GENOMIC DNA]</scope>
    <source>
        <strain evidence="1 2">DSM 45346</strain>
    </source>
</reference>
<sequence>MPIATIACPHCTHRMSGPPARCPRCRGDLGPLARLAAFADWHYNEALRLYRTREWVRAAESIGVTLALNPGDTEAKALRRKIRAKLNRRR</sequence>
<gene>
    <name evidence="1" type="ORF">SM436_24895</name>
</gene>
<comment type="caution">
    <text evidence="1">The sequence shown here is derived from an EMBL/GenBank/DDBJ whole genome shotgun (WGS) entry which is preliminary data.</text>
</comment>
<dbReference type="Proteomes" id="UP001569904">
    <property type="component" value="Unassembled WGS sequence"/>
</dbReference>
<dbReference type="EMBL" id="JAXCEH010000018">
    <property type="protein sequence ID" value="MFA1556933.1"/>
    <property type="molecule type" value="Genomic_DNA"/>
</dbReference>
<keyword evidence="2" id="KW-1185">Reference proteome</keyword>
<organism evidence="1 2">
    <name type="scientific">Actinomadura chokoriensis</name>
    <dbReference type="NCBI Taxonomy" id="454156"/>
    <lineage>
        <taxon>Bacteria</taxon>
        <taxon>Bacillati</taxon>
        <taxon>Actinomycetota</taxon>
        <taxon>Actinomycetes</taxon>
        <taxon>Streptosporangiales</taxon>
        <taxon>Thermomonosporaceae</taxon>
        <taxon>Actinomadura</taxon>
    </lineage>
</organism>
<dbReference type="RefSeq" id="WP_371943684.1">
    <property type="nucleotide sequence ID" value="NZ_JAXCEH010000018.1"/>
</dbReference>
<evidence type="ECO:0008006" key="3">
    <source>
        <dbReference type="Google" id="ProtNLM"/>
    </source>
</evidence>
<evidence type="ECO:0000313" key="1">
    <source>
        <dbReference type="EMBL" id="MFA1556933.1"/>
    </source>
</evidence>